<evidence type="ECO:0000313" key="2">
    <source>
        <dbReference type="EMBL" id="KAK7441590.1"/>
    </source>
</evidence>
<evidence type="ECO:0008006" key="4">
    <source>
        <dbReference type="Google" id="ProtNLM"/>
    </source>
</evidence>
<gene>
    <name evidence="2" type="ORF">VKT23_016582</name>
</gene>
<evidence type="ECO:0000256" key="1">
    <source>
        <dbReference type="SAM" id="SignalP"/>
    </source>
</evidence>
<evidence type="ECO:0000313" key="3">
    <source>
        <dbReference type="Proteomes" id="UP001498398"/>
    </source>
</evidence>
<dbReference type="Proteomes" id="UP001498398">
    <property type="component" value="Unassembled WGS sequence"/>
</dbReference>
<keyword evidence="3" id="KW-1185">Reference proteome</keyword>
<name>A0ABR1IUU8_9AGAR</name>
<feature type="chain" id="PRO_5045240465" description="Cellobiose dehydrogenase cytochrome domain-containing protein" evidence="1">
    <location>
        <begin position="21"/>
        <end position="209"/>
    </location>
</feature>
<accession>A0ABR1IUU8</accession>
<feature type="signal peptide" evidence="1">
    <location>
        <begin position="1"/>
        <end position="20"/>
    </location>
</feature>
<protein>
    <recommendedName>
        <fullName evidence="4">Cellobiose dehydrogenase cytochrome domain-containing protein</fullName>
    </recommendedName>
</protein>
<dbReference type="EMBL" id="JBANRG010000062">
    <property type="protein sequence ID" value="KAK7441590.1"/>
    <property type="molecule type" value="Genomic_DNA"/>
</dbReference>
<reference evidence="2 3" key="1">
    <citation type="submission" date="2024-01" db="EMBL/GenBank/DDBJ databases">
        <title>A draft genome for the cacao thread blight pathogen Marasmiellus scandens.</title>
        <authorList>
            <person name="Baruah I.K."/>
            <person name="Leung J."/>
            <person name="Bukari Y."/>
            <person name="Amoako-Attah I."/>
            <person name="Meinhardt L.W."/>
            <person name="Bailey B.A."/>
            <person name="Cohen S.P."/>
        </authorList>
    </citation>
    <scope>NUCLEOTIDE SEQUENCE [LARGE SCALE GENOMIC DNA]</scope>
    <source>
        <strain evidence="2 3">GH-19</strain>
    </source>
</reference>
<keyword evidence="1" id="KW-0732">Signal</keyword>
<organism evidence="2 3">
    <name type="scientific">Marasmiellus scandens</name>
    <dbReference type="NCBI Taxonomy" id="2682957"/>
    <lineage>
        <taxon>Eukaryota</taxon>
        <taxon>Fungi</taxon>
        <taxon>Dikarya</taxon>
        <taxon>Basidiomycota</taxon>
        <taxon>Agaricomycotina</taxon>
        <taxon>Agaricomycetes</taxon>
        <taxon>Agaricomycetidae</taxon>
        <taxon>Agaricales</taxon>
        <taxon>Marasmiineae</taxon>
        <taxon>Omphalotaceae</taxon>
        <taxon>Marasmiellus</taxon>
    </lineage>
</organism>
<sequence>MLKFTAIALYGLVLCTLSDAKFVPSLQTVKSEMTNTSVGIAFPMDTSVPFGSDFLANITTHLPYGFTGFTASSISPKMRALAGFGTAVNGVFMPMAYYMEVDSNGSQLQQAAQGSVLTLSNQTWYDDEQELISWLFRCQNCSGAFKANADDDHFSLQIFWSGAEPIYPPGDNINAVLPLVNVVKEDVAFNGTAARTVEYEELLNASGLM</sequence>
<proteinExistence type="predicted"/>
<comment type="caution">
    <text evidence="2">The sequence shown here is derived from an EMBL/GenBank/DDBJ whole genome shotgun (WGS) entry which is preliminary data.</text>
</comment>